<keyword evidence="3" id="KW-1185">Reference proteome</keyword>
<dbReference type="PANTHER" id="PTHR22605">
    <property type="entry name" value="RZ-TYPE DOMAIN-CONTAINING PROTEIN"/>
    <property type="match status" value="1"/>
</dbReference>
<dbReference type="Proteomes" id="UP000681722">
    <property type="component" value="Unassembled WGS sequence"/>
</dbReference>
<dbReference type="GO" id="GO:0004842">
    <property type="term" value="F:ubiquitin-protein transferase activity"/>
    <property type="evidence" value="ECO:0007669"/>
    <property type="project" value="InterPro"/>
</dbReference>
<evidence type="ECO:0000313" key="1">
    <source>
        <dbReference type="EMBL" id="CAF1537125.1"/>
    </source>
</evidence>
<evidence type="ECO:0000313" key="2">
    <source>
        <dbReference type="EMBL" id="CAF4397055.1"/>
    </source>
</evidence>
<dbReference type="GO" id="GO:0016887">
    <property type="term" value="F:ATP hydrolysis activity"/>
    <property type="evidence" value="ECO:0007669"/>
    <property type="project" value="InterPro"/>
</dbReference>
<protein>
    <submittedName>
        <fullName evidence="1">Uncharacterized protein</fullName>
    </submittedName>
</protein>
<dbReference type="PANTHER" id="PTHR22605:SF1">
    <property type="entry name" value="RZ-TYPE DOMAIN-CONTAINING PROTEIN"/>
    <property type="match status" value="1"/>
</dbReference>
<proteinExistence type="predicted"/>
<dbReference type="EMBL" id="CAJOBC010091042">
    <property type="protein sequence ID" value="CAF4397055.1"/>
    <property type="molecule type" value="Genomic_DNA"/>
</dbReference>
<feature type="non-terminal residue" evidence="1">
    <location>
        <position position="1"/>
    </location>
</feature>
<accession>A0A815VZZ4</accession>
<dbReference type="EMBL" id="CAJNOQ010025428">
    <property type="protein sequence ID" value="CAF1537125.1"/>
    <property type="molecule type" value="Genomic_DNA"/>
</dbReference>
<dbReference type="Proteomes" id="UP000663829">
    <property type="component" value="Unassembled WGS sequence"/>
</dbReference>
<dbReference type="OrthoDB" id="2423195at2759"/>
<gene>
    <name evidence="1" type="ORF">GPM918_LOCUS38403</name>
    <name evidence="2" type="ORF">SRO942_LOCUS39226</name>
</gene>
<name>A0A815VZZ4_9BILA</name>
<feature type="non-terminal residue" evidence="1">
    <location>
        <position position="1026"/>
    </location>
</feature>
<reference evidence="1" key="1">
    <citation type="submission" date="2021-02" db="EMBL/GenBank/DDBJ databases">
        <authorList>
            <person name="Nowell W R."/>
        </authorList>
    </citation>
    <scope>NUCLEOTIDE SEQUENCE</scope>
</reference>
<dbReference type="AlphaFoldDB" id="A0A815VZZ4"/>
<dbReference type="InterPro" id="IPR027417">
    <property type="entry name" value="P-loop_NTPase"/>
</dbReference>
<evidence type="ECO:0000313" key="3">
    <source>
        <dbReference type="Proteomes" id="UP000663829"/>
    </source>
</evidence>
<dbReference type="InterPro" id="IPR031248">
    <property type="entry name" value="RNF213"/>
</dbReference>
<dbReference type="SUPFAM" id="SSF52540">
    <property type="entry name" value="P-loop containing nucleoside triphosphate hydrolases"/>
    <property type="match status" value="1"/>
</dbReference>
<comment type="caution">
    <text evidence="1">The sequence shown here is derived from an EMBL/GenBank/DDBJ whole genome shotgun (WGS) entry which is preliminary data.</text>
</comment>
<organism evidence="1 3">
    <name type="scientific">Didymodactylos carnosus</name>
    <dbReference type="NCBI Taxonomy" id="1234261"/>
    <lineage>
        <taxon>Eukaryota</taxon>
        <taxon>Metazoa</taxon>
        <taxon>Spiralia</taxon>
        <taxon>Gnathifera</taxon>
        <taxon>Rotifera</taxon>
        <taxon>Eurotatoria</taxon>
        <taxon>Bdelloidea</taxon>
        <taxon>Philodinida</taxon>
        <taxon>Philodinidae</taxon>
        <taxon>Didymodactylos</taxon>
    </lineage>
</organism>
<sequence>MFQLLETQLNFRKKKDNFLIPNGVALNQAIREHIFSIVVSVATKIVLCIIGTPGQSKTLSFQIVLQNLQGPQLSPKEFCKRLPSTDPFFYLGSKYSRSDDIATVFDRAIRRELHYEENRMDTRCVVFLDEAGLPDENKMVLKVLHSYLDDSKVAFIAVSNKLFDAANANRMMCVYRSLPSEDDQMTLAYGCCLGKKYPNDQVQPYLNYIITGLCKGYRQVLKSPDIPRIFHDRDFIYMLRELRFELSTPAMDMRTMTDPILLINGITPLSLLRALENNFNGIKRSEFEILVKVFFDSIQHQCGHQFDFKLPQKHDYRNTITILRDSMMLDPLKRRQYGRYKLVIDESEDESASRLLYQVGILDPNTTTEFRMSDFIDDVNNELRNAEILSTIKLCMERGKTISMINTQRIHGSLYDVFNQNFSIMATGETRKIFSKVAFGPKTLDVPVHEEFQCIVHIKRSEFKDIPAPFLSRFQKYSLSIDDFYRIQLEKLPMNMKNILNNVERKVQSFIDHYGKQHFYGLTDSSLCSILLSFIKLKSYEHQLTPSDSNLEEQKEEATTNAVTTDPQYIPQSLHQPQSLPTFEDPVSSWLCMNYVYDQEHFNLENFVQLLVTTQNTNTITTKVTIYTRTSSYILGLNERTKSHLFTNDNSSRIDILNLSVINNEIDLREKFDLFKNDKQQDVLIIVINAKHGTNREHIPYVRELIDKTECTNNILNNLDSFSSDNIMHLRTMKQQQQFLRKYFIMLLHSPSQEIFNQSYYPSIYLYDWDFYFFDTCTPNTAFHLQKMLSILCSSSKRSIEERQQQTTNDNVLCDLNVLFDESIWEFCSRLEILMKELPLELKKSNAYDFYERNTNIAKRVNCLKQIIQKCPQFQQRIVNTYHEHLSKNNHSMFKLIYETAKQILCGQRFDGLVDSIHLQITKSFTNFMSYVLKNIVNDYALTSLWKTSTNGFESMLNLIDYLSFESANNQGDDIYNQKQNIAIQVITHYSYIPLTPLFHLFHQRIETYANELKINNLLQHTHSYI</sequence>